<dbReference type="PRINTS" id="PR00783">
    <property type="entry name" value="MINTRINSICP"/>
</dbReference>
<dbReference type="PANTHER" id="PTHR45724">
    <property type="entry name" value="AQUAPORIN NIP2-1"/>
    <property type="match status" value="1"/>
</dbReference>
<feature type="transmembrane region" description="Helical" evidence="7">
    <location>
        <begin position="21"/>
        <end position="40"/>
    </location>
</feature>
<dbReference type="OrthoDB" id="3222at2759"/>
<dbReference type="InterPro" id="IPR034294">
    <property type="entry name" value="Aquaporin_transptr"/>
</dbReference>
<dbReference type="Pfam" id="PF00230">
    <property type="entry name" value="MIP"/>
    <property type="match status" value="1"/>
</dbReference>
<evidence type="ECO:0008006" key="10">
    <source>
        <dbReference type="Google" id="ProtNLM"/>
    </source>
</evidence>
<evidence type="ECO:0000313" key="9">
    <source>
        <dbReference type="Proteomes" id="UP000631114"/>
    </source>
</evidence>
<protein>
    <recommendedName>
        <fullName evidence="10">Aquaporin</fullName>
    </recommendedName>
</protein>
<keyword evidence="4 7" id="KW-1133">Transmembrane helix</keyword>
<evidence type="ECO:0000256" key="2">
    <source>
        <dbReference type="ARBA" id="ARBA00022448"/>
    </source>
</evidence>
<dbReference type="Proteomes" id="UP000631114">
    <property type="component" value="Unassembled WGS sequence"/>
</dbReference>
<evidence type="ECO:0000256" key="5">
    <source>
        <dbReference type="ARBA" id="ARBA00023136"/>
    </source>
</evidence>
<keyword evidence="3 6" id="KW-0812">Transmembrane</keyword>
<dbReference type="EMBL" id="JADFTS010000009">
    <property type="protein sequence ID" value="KAF9588870.1"/>
    <property type="molecule type" value="Genomic_DNA"/>
</dbReference>
<keyword evidence="2 6" id="KW-0813">Transport</keyword>
<comment type="similarity">
    <text evidence="6">Belongs to the MIP/aquaporin (TC 1.A.8) family.</text>
</comment>
<organism evidence="8 9">
    <name type="scientific">Coptis chinensis</name>
    <dbReference type="NCBI Taxonomy" id="261450"/>
    <lineage>
        <taxon>Eukaryota</taxon>
        <taxon>Viridiplantae</taxon>
        <taxon>Streptophyta</taxon>
        <taxon>Embryophyta</taxon>
        <taxon>Tracheophyta</taxon>
        <taxon>Spermatophyta</taxon>
        <taxon>Magnoliopsida</taxon>
        <taxon>Ranunculales</taxon>
        <taxon>Ranunculaceae</taxon>
        <taxon>Coptidoideae</taxon>
        <taxon>Coptis</taxon>
    </lineage>
</organism>
<evidence type="ECO:0000256" key="3">
    <source>
        <dbReference type="ARBA" id="ARBA00022692"/>
    </source>
</evidence>
<dbReference type="SUPFAM" id="SSF81338">
    <property type="entry name" value="Aquaporin-like"/>
    <property type="match status" value="1"/>
</dbReference>
<proteinExistence type="inferred from homology"/>
<dbReference type="Gene3D" id="1.20.1080.10">
    <property type="entry name" value="Glycerol uptake facilitator protein"/>
    <property type="match status" value="1"/>
</dbReference>
<feature type="transmembrane region" description="Helical" evidence="7">
    <location>
        <begin position="66"/>
        <end position="84"/>
    </location>
</feature>
<evidence type="ECO:0000256" key="7">
    <source>
        <dbReference type="SAM" id="Phobius"/>
    </source>
</evidence>
<keyword evidence="5 7" id="KW-0472">Membrane</keyword>
<comment type="subcellular location">
    <subcellularLocation>
        <location evidence="1">Membrane</location>
        <topology evidence="1">Multi-pass membrane protein</topology>
    </subcellularLocation>
</comment>
<dbReference type="AlphaFoldDB" id="A0A835GYH7"/>
<gene>
    <name evidence="8" type="ORF">IFM89_016833</name>
</gene>
<sequence>MVKVKRTWRDCSGSNHIIERAYRRVFISITYSVFIQLYYIRLISGSSMNPARSLGAALVYGRYEGLWVYFVGPILGAIFGAWAYNATRTKYSIHQDK</sequence>
<dbReference type="GO" id="GO:0015267">
    <property type="term" value="F:channel activity"/>
    <property type="evidence" value="ECO:0007669"/>
    <property type="project" value="InterPro"/>
</dbReference>
<name>A0A835GYH7_9MAGN</name>
<evidence type="ECO:0000256" key="1">
    <source>
        <dbReference type="ARBA" id="ARBA00004141"/>
    </source>
</evidence>
<evidence type="ECO:0000313" key="8">
    <source>
        <dbReference type="EMBL" id="KAF9588870.1"/>
    </source>
</evidence>
<evidence type="ECO:0000256" key="6">
    <source>
        <dbReference type="RuleBase" id="RU000477"/>
    </source>
</evidence>
<dbReference type="GO" id="GO:0016020">
    <property type="term" value="C:membrane"/>
    <property type="evidence" value="ECO:0007669"/>
    <property type="project" value="UniProtKB-SubCell"/>
</dbReference>
<dbReference type="PANTHER" id="PTHR45724:SF13">
    <property type="entry name" value="AQUAPORIN NIP1-1-RELATED"/>
    <property type="match status" value="1"/>
</dbReference>
<dbReference type="InterPro" id="IPR000425">
    <property type="entry name" value="MIP"/>
</dbReference>
<reference evidence="8 9" key="1">
    <citation type="submission" date="2020-10" db="EMBL/GenBank/DDBJ databases">
        <title>The Coptis chinensis genome and diversification of protoberbering-type alkaloids.</title>
        <authorList>
            <person name="Wang B."/>
            <person name="Shu S."/>
            <person name="Song C."/>
            <person name="Liu Y."/>
        </authorList>
    </citation>
    <scope>NUCLEOTIDE SEQUENCE [LARGE SCALE GENOMIC DNA]</scope>
    <source>
        <strain evidence="8">HL-2020</strain>
        <tissue evidence="8">Leaf</tissue>
    </source>
</reference>
<keyword evidence="9" id="KW-1185">Reference proteome</keyword>
<evidence type="ECO:0000256" key="4">
    <source>
        <dbReference type="ARBA" id="ARBA00022989"/>
    </source>
</evidence>
<comment type="caution">
    <text evidence="8">The sequence shown here is derived from an EMBL/GenBank/DDBJ whole genome shotgun (WGS) entry which is preliminary data.</text>
</comment>
<dbReference type="InterPro" id="IPR023271">
    <property type="entry name" value="Aquaporin-like"/>
</dbReference>
<accession>A0A835GYH7</accession>